<sequence>MAQAMASKDSLSGSNHGQLPYNLFKPRLHGMYDLSIEILSKKNTQEAQRLSGSLLDLIRRTRGEIGGGVPPPLMQAIAESLKAHIDVFKESYDPEDAGKFLGWMESFLMSAIAGAPERTLYSGGVRPATLDDLQDMPLLCMGGFSDSPVFQLQRPNYAKSPGLTLRLFKLRCLEAFLSHIPIFVSEDSYDPSEQEEFPETLPQRCLRAGKDGRVIVGIAMITGLEEEPLSDSERAYLEYLKEDVQNLAEDRDMAAVESYRLQTEAAKSEYFKGSKFQVNTLAVLKPYRGRGHGKFLLDACVKRADSYSGSMAGSFTPWSRNIARRAGFNIKDCPVEHEKLSFIMGLGVRPFSG</sequence>
<dbReference type="Proteomes" id="UP000250140">
    <property type="component" value="Unassembled WGS sequence"/>
</dbReference>
<dbReference type="OrthoDB" id="3931090at2759"/>
<reference evidence="1 2" key="1">
    <citation type="journal article" date="2016" name="Nat. Commun.">
        <title>Ectomycorrhizal ecology is imprinted in the genome of the dominant symbiotic fungus Cenococcum geophilum.</title>
        <authorList>
            <consortium name="DOE Joint Genome Institute"/>
            <person name="Peter M."/>
            <person name="Kohler A."/>
            <person name="Ohm R.A."/>
            <person name="Kuo A."/>
            <person name="Krutzmann J."/>
            <person name="Morin E."/>
            <person name="Arend M."/>
            <person name="Barry K.W."/>
            <person name="Binder M."/>
            <person name="Choi C."/>
            <person name="Clum A."/>
            <person name="Copeland A."/>
            <person name="Grisel N."/>
            <person name="Haridas S."/>
            <person name="Kipfer T."/>
            <person name="LaButti K."/>
            <person name="Lindquist E."/>
            <person name="Lipzen A."/>
            <person name="Maire R."/>
            <person name="Meier B."/>
            <person name="Mihaltcheva S."/>
            <person name="Molinier V."/>
            <person name="Murat C."/>
            <person name="Poggeler S."/>
            <person name="Quandt C.A."/>
            <person name="Sperisen C."/>
            <person name="Tritt A."/>
            <person name="Tisserant E."/>
            <person name="Crous P.W."/>
            <person name="Henrissat B."/>
            <person name="Nehls U."/>
            <person name="Egli S."/>
            <person name="Spatafora J.W."/>
            <person name="Grigoriev I.V."/>
            <person name="Martin F.M."/>
        </authorList>
    </citation>
    <scope>NUCLEOTIDE SEQUENCE [LARGE SCALE GENOMIC DNA]</scope>
    <source>
        <strain evidence="1 2">CBS 207.34</strain>
    </source>
</reference>
<keyword evidence="2" id="KW-1185">Reference proteome</keyword>
<accession>A0A8E2F214</accession>
<evidence type="ECO:0000313" key="1">
    <source>
        <dbReference type="EMBL" id="OCL09024.1"/>
    </source>
</evidence>
<dbReference type="AlphaFoldDB" id="A0A8E2F214"/>
<dbReference type="Gene3D" id="3.40.630.30">
    <property type="match status" value="1"/>
</dbReference>
<gene>
    <name evidence="1" type="ORF">AOQ84DRAFT_29655</name>
</gene>
<name>A0A8E2F214_9PEZI</name>
<dbReference type="InterPro" id="IPR016181">
    <property type="entry name" value="Acyl_CoA_acyltransferase"/>
</dbReference>
<evidence type="ECO:0008006" key="3">
    <source>
        <dbReference type="Google" id="ProtNLM"/>
    </source>
</evidence>
<dbReference type="CDD" id="cd04301">
    <property type="entry name" value="NAT_SF"/>
    <property type="match status" value="1"/>
</dbReference>
<dbReference type="EMBL" id="KV749534">
    <property type="protein sequence ID" value="OCL09024.1"/>
    <property type="molecule type" value="Genomic_DNA"/>
</dbReference>
<dbReference type="SUPFAM" id="SSF55729">
    <property type="entry name" value="Acyl-CoA N-acyltransferases (Nat)"/>
    <property type="match status" value="1"/>
</dbReference>
<evidence type="ECO:0000313" key="2">
    <source>
        <dbReference type="Proteomes" id="UP000250140"/>
    </source>
</evidence>
<proteinExistence type="predicted"/>
<protein>
    <recommendedName>
        <fullName evidence="3">N-acetyltransferase domain-containing protein</fullName>
    </recommendedName>
</protein>
<organism evidence="1 2">
    <name type="scientific">Glonium stellatum</name>
    <dbReference type="NCBI Taxonomy" id="574774"/>
    <lineage>
        <taxon>Eukaryota</taxon>
        <taxon>Fungi</taxon>
        <taxon>Dikarya</taxon>
        <taxon>Ascomycota</taxon>
        <taxon>Pezizomycotina</taxon>
        <taxon>Dothideomycetes</taxon>
        <taxon>Pleosporomycetidae</taxon>
        <taxon>Gloniales</taxon>
        <taxon>Gloniaceae</taxon>
        <taxon>Glonium</taxon>
    </lineage>
</organism>